<proteinExistence type="predicted"/>
<dbReference type="SMART" id="SM00248">
    <property type="entry name" value="ANK"/>
    <property type="match status" value="20"/>
</dbReference>
<feature type="transmembrane region" description="Helical" evidence="4">
    <location>
        <begin position="118"/>
        <end position="135"/>
    </location>
</feature>
<reference evidence="5" key="1">
    <citation type="submission" date="2021-02" db="EMBL/GenBank/DDBJ databases">
        <authorList>
            <person name="Dougan E. K."/>
            <person name="Rhodes N."/>
            <person name="Thang M."/>
            <person name="Chan C."/>
        </authorList>
    </citation>
    <scope>NUCLEOTIDE SEQUENCE</scope>
</reference>
<evidence type="ECO:0000256" key="4">
    <source>
        <dbReference type="SAM" id="Phobius"/>
    </source>
</evidence>
<dbReference type="InterPro" id="IPR002110">
    <property type="entry name" value="Ankyrin_rpt"/>
</dbReference>
<dbReference type="InterPro" id="IPR036770">
    <property type="entry name" value="Ankyrin_rpt-contain_sf"/>
</dbReference>
<dbReference type="SUPFAM" id="SSF48403">
    <property type="entry name" value="Ankyrin repeat"/>
    <property type="match status" value="2"/>
</dbReference>
<sequence>MNCFFPFRAEEAQTRSAAVPSFVQTLYQQSLQWISHPQHWLWLIVGVSVITLAPVGILHCRDACLGKPEESNLQWEEAILGLSEAEACSLRLLELISGIYVTITYFAGGLWWFGGMLAFVKLFSVLSFVVALVAKRGSPQDFVTFCLTGLLGAVVSSLIQLHALAFETFPESKHWLLCMAFVLQLGFAAAATNSAFCVSVPCLRDGESQAEPLLPRKALWLWRTADMASWVIFWVVACMDLDPQARPCIPVIFLCELAARALYCRRCLQTSFDEHSIQLRADDQKVLVLVLCLCGMPWPCFPVDLLAQLRLQLCAMLWRSNLVIFFSIMVVHRYASVTQGVCPLATEPVLETLMGVGLTMHLLAMLVVLIYQALLRTRCMCLFPTRAVFGDSRLHLAVGLGAEHLVQEFWTADEEGSDRDRSLLLEAVFAGHGGVIEVLHAQGVDVCTAETQSGLALHVAAEAGKVDVLRALQALGADFSATDIFGSNAALLASEGGHGAALQLLLQARCDPEARNPGGNSAVIVATRNGSAALLPMLLDTRCDPQTAGRDGEPLILTAAALQTTDSLQALLEARCDPRIASKDGDTPVLRAASRGSVGVLKLLLEVRCDPSIADKRGNTVIIAAATEGCTDKLKLLLHARCDPTLTNKKGGSAVSSAVTYDRIDCLALLLAARCDPSIADKSGDTPIITAAGYDSIDALKLLLEANGDPKMINNDGSSAIIKATGVAALKLLLEARCDPSFVDKNGETPAIVAARRASTDALELLLEAKCDPKIVNKDGGSAVLEAAALQSADALKMLLEARCDPSMADKAGNTPVIIAAGNVDALKLLLEARANPRSANMDGSGAIIRAAAAGSVDSLELLLEARCDPGMADKAGNTPIITAAGMGHTDVVKLLLEARGDPKILNKHGQSAVFEAAKSRGADAELLELLLEARCDPHSVDEDGFTAVMPAAGNGAVDVLKLLLEARCDAESAEYRFGFTPVVFAAMGGSVHVLKILLSARCDPHKPASRAMFCESAATLAAGRGNTEVLRTLLSARCDPEVVNISGHTAAMLAVQEGHPKTLQFLVHEGCDLKARNKDCDTAVSLAKAAGEVGMLRLLLEARCELDPRAAGGKNSVDEASRMTDLAVEWLLGREDLLGFFGRDVGFLGQDAGRLTFSSTQALTLAYHRRKLAEMLIFSGALPTLRGQLRGLTVLLPKDFVPSKRLGCHGGPSNLLTCGVPEVARGSGKLYHEVELLSTVHFAAELGWLTTRFDSGAKTDGFDLPKSVGTDAEGWAFDAQRAAQFHNKRAKEANMDRWHPNDRLGLAIDLDEGTMRISHRDGTWRKEAGNDPKP</sequence>
<feature type="repeat" description="ANK" evidence="3">
    <location>
        <begin position="944"/>
        <end position="976"/>
    </location>
</feature>
<keyword evidence="6" id="KW-1185">Reference proteome</keyword>
<evidence type="ECO:0000256" key="1">
    <source>
        <dbReference type="ARBA" id="ARBA00022737"/>
    </source>
</evidence>
<dbReference type="Pfam" id="PF13637">
    <property type="entry name" value="Ank_4"/>
    <property type="match status" value="1"/>
</dbReference>
<feature type="transmembrane region" description="Helical" evidence="4">
    <location>
        <begin position="142"/>
        <end position="162"/>
    </location>
</feature>
<dbReference type="InterPro" id="IPR043136">
    <property type="entry name" value="B30.2/SPRY_sf"/>
</dbReference>
<dbReference type="EMBL" id="CAJNJA010103140">
    <property type="protein sequence ID" value="CAE7945130.1"/>
    <property type="molecule type" value="Genomic_DNA"/>
</dbReference>
<feature type="repeat" description="ANK" evidence="3">
    <location>
        <begin position="876"/>
        <end position="908"/>
    </location>
</feature>
<feature type="transmembrane region" description="Helical" evidence="4">
    <location>
        <begin position="316"/>
        <end position="335"/>
    </location>
</feature>
<comment type="caution">
    <text evidence="5">The sequence shown here is derived from an EMBL/GenBank/DDBJ whole genome shotgun (WGS) entry which is preliminary data.</text>
</comment>
<dbReference type="SUPFAM" id="SSF49899">
    <property type="entry name" value="Concanavalin A-like lectins/glucanases"/>
    <property type="match status" value="1"/>
</dbReference>
<feature type="repeat" description="ANK" evidence="3">
    <location>
        <begin position="746"/>
        <end position="778"/>
    </location>
</feature>
<feature type="repeat" description="ANK" evidence="3">
    <location>
        <begin position="683"/>
        <end position="715"/>
    </location>
</feature>
<name>A0A813CRP5_9DINO</name>
<dbReference type="Gene3D" id="1.25.40.20">
    <property type="entry name" value="Ankyrin repeat-containing domain"/>
    <property type="match status" value="4"/>
</dbReference>
<feature type="repeat" description="ANK" evidence="3">
    <location>
        <begin position="452"/>
        <end position="484"/>
    </location>
</feature>
<gene>
    <name evidence="5" type="primary">Ank1</name>
    <name evidence="5" type="ORF">SNEC2469_LOCUS35508</name>
</gene>
<dbReference type="CDD" id="cd11709">
    <property type="entry name" value="SPRY"/>
    <property type="match status" value="1"/>
</dbReference>
<dbReference type="InterPro" id="IPR050776">
    <property type="entry name" value="Ank_Repeat/CDKN_Inhibitor"/>
</dbReference>
<keyword evidence="1" id="KW-0677">Repeat</keyword>
<feature type="transmembrane region" description="Helical" evidence="4">
    <location>
        <begin position="286"/>
        <end position="307"/>
    </location>
</feature>
<evidence type="ECO:0000256" key="3">
    <source>
        <dbReference type="PROSITE-ProRule" id="PRU00023"/>
    </source>
</evidence>
<feature type="transmembrane region" description="Helical" evidence="4">
    <location>
        <begin position="40"/>
        <end position="58"/>
    </location>
</feature>
<evidence type="ECO:0000313" key="6">
    <source>
        <dbReference type="Proteomes" id="UP000601435"/>
    </source>
</evidence>
<dbReference type="Pfam" id="PF12796">
    <property type="entry name" value="Ank_2"/>
    <property type="match status" value="5"/>
</dbReference>
<dbReference type="OrthoDB" id="9995210at2759"/>
<accession>A0A813CRP5</accession>
<keyword evidence="2 3" id="KW-0040">ANK repeat</keyword>
<keyword evidence="4" id="KW-0472">Membrane</keyword>
<dbReference type="Proteomes" id="UP000601435">
    <property type="component" value="Unassembled WGS sequence"/>
</dbReference>
<dbReference type="PROSITE" id="PS50297">
    <property type="entry name" value="ANK_REP_REGION"/>
    <property type="match status" value="4"/>
</dbReference>
<dbReference type="InterPro" id="IPR013320">
    <property type="entry name" value="ConA-like_dom_sf"/>
</dbReference>
<keyword evidence="4" id="KW-0812">Transmembrane</keyword>
<feature type="transmembrane region" description="Helical" evidence="4">
    <location>
        <begin position="174"/>
        <end position="198"/>
    </location>
</feature>
<keyword evidence="4" id="KW-1133">Transmembrane helix</keyword>
<organism evidence="5 6">
    <name type="scientific">Symbiodinium necroappetens</name>
    <dbReference type="NCBI Taxonomy" id="1628268"/>
    <lineage>
        <taxon>Eukaryota</taxon>
        <taxon>Sar</taxon>
        <taxon>Alveolata</taxon>
        <taxon>Dinophyceae</taxon>
        <taxon>Suessiales</taxon>
        <taxon>Symbiodiniaceae</taxon>
        <taxon>Symbiodinium</taxon>
    </lineage>
</organism>
<dbReference type="PANTHER" id="PTHR24201">
    <property type="entry name" value="ANK_REP_REGION DOMAIN-CONTAINING PROTEIN"/>
    <property type="match status" value="1"/>
</dbReference>
<protein>
    <submittedName>
        <fullName evidence="5">Ank1 protein</fullName>
    </submittedName>
</protein>
<feature type="repeat" description="ANK" evidence="3">
    <location>
        <begin position="584"/>
        <end position="616"/>
    </location>
</feature>
<dbReference type="Gene3D" id="2.60.120.920">
    <property type="match status" value="1"/>
</dbReference>
<evidence type="ECO:0000313" key="5">
    <source>
        <dbReference type="EMBL" id="CAE7945130.1"/>
    </source>
</evidence>
<evidence type="ECO:0000256" key="2">
    <source>
        <dbReference type="ARBA" id="ARBA00023043"/>
    </source>
</evidence>
<dbReference type="PROSITE" id="PS50088">
    <property type="entry name" value="ANK_REPEAT"/>
    <property type="match status" value="7"/>
</dbReference>
<feature type="transmembrane region" description="Helical" evidence="4">
    <location>
        <begin position="355"/>
        <end position="374"/>
    </location>
</feature>
<feature type="repeat" description="ANK" evidence="3">
    <location>
        <begin position="1047"/>
        <end position="1079"/>
    </location>
</feature>